<dbReference type="SUPFAM" id="SSF53448">
    <property type="entry name" value="Nucleotide-diphospho-sugar transferases"/>
    <property type="match status" value="1"/>
</dbReference>
<name>A0AAD2GBA6_9STRA</name>
<evidence type="ECO:0000256" key="2">
    <source>
        <dbReference type="SAM" id="Phobius"/>
    </source>
</evidence>
<protein>
    <submittedName>
        <fullName evidence="3">Uncharacterized protein</fullName>
    </submittedName>
</protein>
<comment type="caution">
    <text evidence="3">The sequence shown here is derived from an EMBL/GenBank/DDBJ whole genome shotgun (WGS) entry which is preliminary data.</text>
</comment>
<dbReference type="Gene3D" id="3.90.550.10">
    <property type="entry name" value="Spore Coat Polysaccharide Biosynthesis Protein SpsA, Chain A"/>
    <property type="match status" value="1"/>
</dbReference>
<evidence type="ECO:0000256" key="1">
    <source>
        <dbReference type="SAM" id="MobiDB-lite"/>
    </source>
</evidence>
<keyword evidence="2" id="KW-1133">Transmembrane helix</keyword>
<evidence type="ECO:0000313" key="4">
    <source>
        <dbReference type="Proteomes" id="UP001295423"/>
    </source>
</evidence>
<sequence>MSERKWNGEQRLLAVQKLVFFIGLIVNVILIVSPETTFPIYNNKTGPPPAAIQRKNSTTTSASISPSPIPPSSSQPIESGKKWVTIIIVCGNGETYAVKEMKPLLTSAILLSSAPLHFVFVTDQGSSNRIRKIFQNELGYSKKPIKVDTWILSESSVNTFASLLDYNPLEHHSGIWGTSKLMLPWIVKDMDKAIMMDSDMLFLDDPARLWNEFANGHNSSTSSNNTTNTTEWMYKMPLHNPAAPFSICSCIMLVKLDQIRRSNTFPTLMEEALATQPDWKGEENHLYNAPNGDQGLYWAMLANENGSRIIAPLPEQWNADRCNNYFGVLLPTSEKAVSVLHNNCKEHRSYGSAHDYFIFYEKYRWHWLKGDSGSQHYYKVDVTVHPKETERLQNLFQCLKEKRDFTLCKLS</sequence>
<feature type="region of interest" description="Disordered" evidence="1">
    <location>
        <begin position="45"/>
        <end position="77"/>
    </location>
</feature>
<dbReference type="InterPro" id="IPR029044">
    <property type="entry name" value="Nucleotide-diphossugar_trans"/>
</dbReference>
<evidence type="ECO:0000313" key="3">
    <source>
        <dbReference type="EMBL" id="CAJ1968395.1"/>
    </source>
</evidence>
<feature type="transmembrane region" description="Helical" evidence="2">
    <location>
        <begin position="12"/>
        <end position="32"/>
    </location>
</feature>
<organism evidence="3 4">
    <name type="scientific">Cylindrotheca closterium</name>
    <dbReference type="NCBI Taxonomy" id="2856"/>
    <lineage>
        <taxon>Eukaryota</taxon>
        <taxon>Sar</taxon>
        <taxon>Stramenopiles</taxon>
        <taxon>Ochrophyta</taxon>
        <taxon>Bacillariophyta</taxon>
        <taxon>Bacillariophyceae</taxon>
        <taxon>Bacillariophycidae</taxon>
        <taxon>Bacillariales</taxon>
        <taxon>Bacillariaceae</taxon>
        <taxon>Cylindrotheca</taxon>
    </lineage>
</organism>
<keyword evidence="4" id="KW-1185">Reference proteome</keyword>
<feature type="compositionally biased region" description="Low complexity" evidence="1">
    <location>
        <begin position="57"/>
        <end position="66"/>
    </location>
</feature>
<dbReference type="Proteomes" id="UP001295423">
    <property type="component" value="Unassembled WGS sequence"/>
</dbReference>
<dbReference type="EMBL" id="CAKOGP040002380">
    <property type="protein sequence ID" value="CAJ1968395.1"/>
    <property type="molecule type" value="Genomic_DNA"/>
</dbReference>
<accession>A0AAD2GBA6</accession>
<gene>
    <name evidence="3" type="ORF">CYCCA115_LOCUS23218</name>
</gene>
<proteinExistence type="predicted"/>
<keyword evidence="2" id="KW-0472">Membrane</keyword>
<keyword evidence="2" id="KW-0812">Transmembrane</keyword>
<dbReference type="AlphaFoldDB" id="A0AAD2GBA6"/>
<reference evidence="3" key="1">
    <citation type="submission" date="2023-08" db="EMBL/GenBank/DDBJ databases">
        <authorList>
            <person name="Audoor S."/>
            <person name="Bilcke G."/>
        </authorList>
    </citation>
    <scope>NUCLEOTIDE SEQUENCE</scope>
</reference>